<comment type="caution">
    <text evidence="2">The sequence shown here is derived from an EMBL/GenBank/DDBJ whole genome shotgun (WGS) entry which is preliminary data.</text>
</comment>
<dbReference type="PANTHER" id="PTHR45947">
    <property type="entry name" value="SULFOQUINOVOSYL TRANSFERASE SQD2"/>
    <property type="match status" value="1"/>
</dbReference>
<feature type="domain" description="Cyclic nucleotide-binding" evidence="1">
    <location>
        <begin position="194"/>
        <end position="249"/>
    </location>
</feature>
<dbReference type="Proteomes" id="UP000332515">
    <property type="component" value="Unassembled WGS sequence"/>
</dbReference>
<gene>
    <name evidence="2" type="ORF">F0357_05665</name>
</gene>
<dbReference type="SUPFAM" id="SSF53756">
    <property type="entry name" value="UDP-Glycosyltransferase/glycogen phosphorylase"/>
    <property type="match status" value="1"/>
</dbReference>
<dbReference type="PANTHER" id="PTHR45947:SF3">
    <property type="entry name" value="SULFOQUINOVOSYL TRANSFERASE SQD2"/>
    <property type="match status" value="1"/>
</dbReference>
<proteinExistence type="predicted"/>
<protein>
    <submittedName>
        <fullName evidence="2">Glycosyltransferase family 4 protein</fullName>
    </submittedName>
</protein>
<dbReference type="Gene3D" id="3.40.50.2000">
    <property type="entry name" value="Glycogen Phosphorylase B"/>
    <property type="match status" value="2"/>
</dbReference>
<dbReference type="PROSITE" id="PS50042">
    <property type="entry name" value="CNMP_BINDING_3"/>
    <property type="match status" value="1"/>
</dbReference>
<dbReference type="RefSeq" id="WP_153479467.1">
    <property type="nucleotide sequence ID" value="NZ_VWNA01000001.1"/>
</dbReference>
<dbReference type="InterPro" id="IPR050194">
    <property type="entry name" value="Glycosyltransferase_grp1"/>
</dbReference>
<evidence type="ECO:0000313" key="2">
    <source>
        <dbReference type="EMBL" id="MQT12159.1"/>
    </source>
</evidence>
<dbReference type="Pfam" id="PF13692">
    <property type="entry name" value="Glyco_trans_1_4"/>
    <property type="match status" value="1"/>
</dbReference>
<reference evidence="2 3" key="1">
    <citation type="submission" date="2019-09" db="EMBL/GenBank/DDBJ databases">
        <title>Segnochrobactrum spirostomi gen. nov., sp. nov., isolated from the ciliate Spirostomum cf. yagiui and description of a novel family, Segnochrobactraceae fam. nov. within the order Rhizobiales of the class Alphaproteobacteria.</title>
        <authorList>
            <person name="Akter S."/>
            <person name="Shazib S.U.A."/>
            <person name="Shin M.K."/>
        </authorList>
    </citation>
    <scope>NUCLEOTIDE SEQUENCE [LARGE SCALE GENOMIC DNA]</scope>
    <source>
        <strain evidence="2 3">Sp-1</strain>
    </source>
</reference>
<evidence type="ECO:0000259" key="1">
    <source>
        <dbReference type="PROSITE" id="PS50042"/>
    </source>
</evidence>
<dbReference type="EMBL" id="VWNA01000001">
    <property type="protein sequence ID" value="MQT12159.1"/>
    <property type="molecule type" value="Genomic_DNA"/>
</dbReference>
<evidence type="ECO:0000313" key="3">
    <source>
        <dbReference type="Proteomes" id="UP000332515"/>
    </source>
</evidence>
<dbReference type="GO" id="GO:0016757">
    <property type="term" value="F:glycosyltransferase activity"/>
    <property type="evidence" value="ECO:0007669"/>
    <property type="project" value="TreeGrafter"/>
</dbReference>
<organism evidence="2 3">
    <name type="scientific">Segnochrobactrum spirostomi</name>
    <dbReference type="NCBI Taxonomy" id="2608987"/>
    <lineage>
        <taxon>Bacteria</taxon>
        <taxon>Pseudomonadati</taxon>
        <taxon>Pseudomonadota</taxon>
        <taxon>Alphaproteobacteria</taxon>
        <taxon>Hyphomicrobiales</taxon>
        <taxon>Segnochrobactraceae</taxon>
        <taxon>Segnochrobactrum</taxon>
    </lineage>
</organism>
<accession>A0A6A7Y2Z4</accession>
<dbReference type="InterPro" id="IPR000595">
    <property type="entry name" value="cNMP-bd_dom"/>
</dbReference>
<keyword evidence="3" id="KW-1185">Reference proteome</keyword>
<sequence length="379" mass="39341">MRIALHTPMKAFESPVPSGDRQFAKLIRRALELEGHTLAVPTGFTTWAAAPEGDGALFAAAGAEAERIGALFAADGAPDLWLTYHNYHKAPDLLGPHLSSRFGIPYAIIEASRARSRAEGPWAARFAAADFALRAAHAVAAVHEGDRIGLAAIVPASRLHLFPPFIDATPFRAAASTRASASPDGVPRLLAVGMMRPGDKANSYRVLAEALARIADRPWTLTIVGDGPARGEIAARFDPARTTFAGAVAPEALPDFYAAADLLVWPAIGEAFGMVFLEAQAAGLAVIGGARPGVAAIVRDGETGFLAPEGNAAAFATAIVGLASALEARIRMGRAAADHIARDHDLSAGRARLTSLIAAAVAVRADLPSPAERTAPCAP</sequence>
<dbReference type="CDD" id="cd03801">
    <property type="entry name" value="GT4_PimA-like"/>
    <property type="match status" value="1"/>
</dbReference>
<keyword evidence="2" id="KW-0808">Transferase</keyword>
<dbReference type="AlphaFoldDB" id="A0A6A7Y2Z4"/>
<name>A0A6A7Y2Z4_9HYPH</name>